<dbReference type="EMBL" id="JALDAW010000011">
    <property type="protein sequence ID" value="MDY5167248.1"/>
    <property type="molecule type" value="Genomic_DNA"/>
</dbReference>
<dbReference type="GeneID" id="94440025"/>
<dbReference type="STRING" id="1034346.GCA_000313565_00347"/>
<dbReference type="Proteomes" id="UP000247612">
    <property type="component" value="Unassembled WGS sequence"/>
</dbReference>
<sequence>MKKKGIIAAVVVLCIGVACFFAFKPKSFTKECDKIMSNLTSYTLQGEMELNKGEDIKSYLIEVNYKKAETDEYYRVSLFDKNLNQEQILLRNADGVFVITPSLNQIFKFEGEWPMNSPKPYLIQTMFEVMKSEEAVIEQNKNGAHITAPVSYPNNKNYIRQEMDFDGEAKPQAIQIFDEDNTVQLKMVFEKVEYNNDVKDDVFAAPKELDSSVASLPLAQEDLPLYPVSTYDSRLVSNNVMQVNGQTRHVLEFTGEKNFTIVETVKAASDELQTVFMPGEMIDTLDVIGFYDGASMSAYQQNVELTVFSQDLTPEEMMSVLSSMQVAVMK</sequence>
<evidence type="ECO:0000313" key="1">
    <source>
        <dbReference type="EMBL" id="MDY5167248.1"/>
    </source>
</evidence>
<dbReference type="EMBL" id="QJKH01000001">
    <property type="protein sequence ID" value="PXX81736.1"/>
    <property type="molecule type" value="Genomic_DNA"/>
</dbReference>
<reference evidence="1" key="2">
    <citation type="submission" date="2022-03" db="EMBL/GenBank/DDBJ databases">
        <title>First case of bacteraemia caused by Dielma fastidiosa in a patient hospitalised with diverticulitis.</title>
        <authorList>
            <person name="Forman-Ankjaer B."/>
            <person name="Hvid-Jensen F."/>
            <person name="Kobel C.M."/>
            <person name="Greve T."/>
        </authorList>
    </citation>
    <scope>NUCLEOTIDE SEQUENCE</scope>
    <source>
        <strain evidence="1">AUH_DF_2021</strain>
    </source>
</reference>
<dbReference type="PANTHER" id="PTHR37507">
    <property type="entry name" value="SPORULATION PROTEIN YDCC"/>
    <property type="match status" value="1"/>
</dbReference>
<gene>
    <name evidence="2" type="ORF">DES51_101352</name>
    <name evidence="1" type="ORF">MQE39_03805</name>
</gene>
<evidence type="ECO:0000313" key="3">
    <source>
        <dbReference type="Proteomes" id="UP000247612"/>
    </source>
</evidence>
<dbReference type="InterPro" id="IPR052944">
    <property type="entry name" value="Sporulation_related"/>
</dbReference>
<evidence type="ECO:0000313" key="4">
    <source>
        <dbReference type="Proteomes" id="UP001276902"/>
    </source>
</evidence>
<dbReference type="AlphaFoldDB" id="A0A2V2FET9"/>
<evidence type="ECO:0000313" key="2">
    <source>
        <dbReference type="EMBL" id="PXX81736.1"/>
    </source>
</evidence>
<dbReference type="SUPFAM" id="SSF89392">
    <property type="entry name" value="Prokaryotic lipoproteins and lipoprotein localization factors"/>
    <property type="match status" value="1"/>
</dbReference>
<dbReference type="RefSeq" id="WP_022936652.1">
    <property type="nucleotide sequence ID" value="NZ_BAABZA010000001.1"/>
</dbReference>
<protein>
    <submittedName>
        <fullName evidence="2">Outer membrane lipoprotein-sorting protein</fullName>
    </submittedName>
</protein>
<comment type="caution">
    <text evidence="1">The sequence shown here is derived from an EMBL/GenBank/DDBJ whole genome shotgun (WGS) entry which is preliminary data.</text>
</comment>
<accession>A0A2V2FET9</accession>
<name>A0A2V2FET9_9FIRM</name>
<dbReference type="PANTHER" id="PTHR37507:SF2">
    <property type="entry name" value="SPORULATION PROTEIN YDCC"/>
    <property type="match status" value="1"/>
</dbReference>
<keyword evidence="3" id="KW-1185">Reference proteome</keyword>
<proteinExistence type="predicted"/>
<dbReference type="InterPro" id="IPR029046">
    <property type="entry name" value="LolA/LolB/LppX"/>
</dbReference>
<organism evidence="1 4">
    <name type="scientific">Dielma fastidiosa</name>
    <dbReference type="NCBI Taxonomy" id="1034346"/>
    <lineage>
        <taxon>Bacteria</taxon>
        <taxon>Bacillati</taxon>
        <taxon>Bacillota</taxon>
        <taxon>Erysipelotrichia</taxon>
        <taxon>Erysipelotrichales</taxon>
        <taxon>Erysipelotrichaceae</taxon>
        <taxon>Dielma</taxon>
    </lineage>
</organism>
<dbReference type="OrthoDB" id="9785380at2"/>
<dbReference type="Proteomes" id="UP001276902">
    <property type="component" value="Unassembled WGS sequence"/>
</dbReference>
<dbReference type="PROSITE" id="PS51257">
    <property type="entry name" value="PROKAR_LIPOPROTEIN"/>
    <property type="match status" value="1"/>
</dbReference>
<dbReference type="Gene3D" id="2.50.20.10">
    <property type="entry name" value="Lipoprotein localisation LolA/LolB/LppX"/>
    <property type="match status" value="1"/>
</dbReference>
<reference evidence="2 3" key="1">
    <citation type="submission" date="2018-05" db="EMBL/GenBank/DDBJ databases">
        <title>Genomic Encyclopedia of Type Strains, Phase IV (KMG-IV): sequencing the most valuable type-strain genomes for metagenomic binning, comparative biology and taxonomic classification.</title>
        <authorList>
            <person name="Goeker M."/>
        </authorList>
    </citation>
    <scope>NUCLEOTIDE SEQUENCE [LARGE SCALE GENOMIC DNA]</scope>
    <source>
        <strain evidence="2 3">JC118</strain>
    </source>
</reference>
<keyword evidence="2" id="KW-0449">Lipoprotein</keyword>